<comment type="caution">
    <text evidence="2">The sequence shown here is derived from an EMBL/GenBank/DDBJ whole genome shotgun (WGS) entry which is preliminary data.</text>
</comment>
<sequence length="73" mass="8490">MNSTEKAKKQQSVMAEVGLPRPGKAGEPNSDRPLGTEFRQQNEDRKDTPTFLAWVTLSRHAHYRMERRFWSDS</sequence>
<evidence type="ECO:0000313" key="3">
    <source>
        <dbReference type="Proteomes" id="UP000835052"/>
    </source>
</evidence>
<organism evidence="2 3">
    <name type="scientific">Caenorhabditis auriculariae</name>
    <dbReference type="NCBI Taxonomy" id="2777116"/>
    <lineage>
        <taxon>Eukaryota</taxon>
        <taxon>Metazoa</taxon>
        <taxon>Ecdysozoa</taxon>
        <taxon>Nematoda</taxon>
        <taxon>Chromadorea</taxon>
        <taxon>Rhabditida</taxon>
        <taxon>Rhabditina</taxon>
        <taxon>Rhabditomorpha</taxon>
        <taxon>Rhabditoidea</taxon>
        <taxon>Rhabditidae</taxon>
        <taxon>Peloderinae</taxon>
        <taxon>Caenorhabditis</taxon>
    </lineage>
</organism>
<dbReference type="EMBL" id="CAJGYM010000032">
    <property type="protein sequence ID" value="CAD6193132.1"/>
    <property type="molecule type" value="Genomic_DNA"/>
</dbReference>
<protein>
    <submittedName>
        <fullName evidence="2">Uncharacterized protein</fullName>
    </submittedName>
</protein>
<dbReference type="Proteomes" id="UP000835052">
    <property type="component" value="Unassembled WGS sequence"/>
</dbReference>
<name>A0A8S1HDG2_9PELO</name>
<accession>A0A8S1HDG2</accession>
<evidence type="ECO:0000313" key="2">
    <source>
        <dbReference type="EMBL" id="CAD6193132.1"/>
    </source>
</evidence>
<reference evidence="2" key="1">
    <citation type="submission" date="2020-10" db="EMBL/GenBank/DDBJ databases">
        <authorList>
            <person name="Kikuchi T."/>
        </authorList>
    </citation>
    <scope>NUCLEOTIDE SEQUENCE</scope>
    <source>
        <strain evidence="2">NKZ352</strain>
    </source>
</reference>
<evidence type="ECO:0000256" key="1">
    <source>
        <dbReference type="SAM" id="MobiDB-lite"/>
    </source>
</evidence>
<gene>
    <name evidence="2" type="ORF">CAUJ_LOCUS9051</name>
</gene>
<feature type="region of interest" description="Disordered" evidence="1">
    <location>
        <begin position="1"/>
        <end position="47"/>
    </location>
</feature>
<keyword evidence="3" id="KW-1185">Reference proteome</keyword>
<proteinExistence type="predicted"/>
<dbReference type="AlphaFoldDB" id="A0A8S1HDG2"/>